<feature type="transmembrane region" description="Helical" evidence="1">
    <location>
        <begin position="93"/>
        <end position="115"/>
    </location>
</feature>
<dbReference type="HOGENOM" id="CLU_2047406_0_0_10"/>
<keyword evidence="1" id="KW-1133">Transmembrane helix</keyword>
<reference evidence="2 3" key="1">
    <citation type="submission" date="2013-04" db="EMBL/GenBank/DDBJ databases">
        <title>The Genome Sequence of Parabacteroides goldsteinii DSM 19448.</title>
        <authorList>
            <consortium name="The Broad Institute Genomics Platform"/>
            <person name="Earl A."/>
            <person name="Ward D."/>
            <person name="Feldgarden M."/>
            <person name="Gevers D."/>
            <person name="Martens E."/>
            <person name="Sakamoto M."/>
            <person name="Benno Y."/>
            <person name="Song Y."/>
            <person name="Liu C."/>
            <person name="Lee J."/>
            <person name="Bolanos M."/>
            <person name="Vaisanen M.L."/>
            <person name="Finegold S.M."/>
            <person name="Walker B."/>
            <person name="Young S."/>
            <person name="Zeng Q."/>
            <person name="Gargeya S."/>
            <person name="Fitzgerald M."/>
            <person name="Haas B."/>
            <person name="Abouelleil A."/>
            <person name="Allen A.W."/>
            <person name="Alvarado L."/>
            <person name="Arachchi H.M."/>
            <person name="Berlin A.M."/>
            <person name="Chapman S.B."/>
            <person name="Gainer-Dewar J."/>
            <person name="Goldberg J."/>
            <person name="Griggs A."/>
            <person name="Gujja S."/>
            <person name="Hansen M."/>
            <person name="Howarth C."/>
            <person name="Imamovic A."/>
            <person name="Ireland A."/>
            <person name="Larimer J."/>
            <person name="McCowan C."/>
            <person name="Murphy C."/>
            <person name="Pearson M."/>
            <person name="Poon T.W."/>
            <person name="Priest M."/>
            <person name="Roberts A."/>
            <person name="Saif S."/>
            <person name="Shea T."/>
            <person name="Sisk P."/>
            <person name="Sykes S."/>
            <person name="Wortman J."/>
            <person name="Nusbaum C."/>
            <person name="Birren B."/>
        </authorList>
    </citation>
    <scope>NUCLEOTIDE SEQUENCE [LARGE SCALE GENOMIC DNA]</scope>
    <source>
        <strain evidence="2 3">DSM 19448</strain>
    </source>
</reference>
<feature type="transmembrane region" description="Helical" evidence="1">
    <location>
        <begin position="65"/>
        <end position="87"/>
    </location>
</feature>
<feature type="transmembrane region" description="Helical" evidence="1">
    <location>
        <begin position="34"/>
        <end position="53"/>
    </location>
</feature>
<accession>A0A0F5IKR8</accession>
<comment type="caution">
    <text evidence="2">The sequence shown here is derived from an EMBL/GenBank/DDBJ whole genome shotgun (WGS) entry which is preliminary data.</text>
</comment>
<evidence type="ECO:0000313" key="3">
    <source>
        <dbReference type="Proteomes" id="UP000033047"/>
    </source>
</evidence>
<dbReference type="Proteomes" id="UP000033047">
    <property type="component" value="Unassembled WGS sequence"/>
</dbReference>
<feature type="transmembrane region" description="Helical" evidence="1">
    <location>
        <begin position="7"/>
        <end position="28"/>
    </location>
</feature>
<sequence length="120" mass="14054">MSIYKYILFTAIFFIGMLIISSVKNLFFGFGTQLLYAIECSSYWFFFTIIYTQCKRKNKIRYSRYILLLCLSFISSTVICNLANVYTGKIESLIILRPLVMNIFLAIIIQLLLIYHKDNA</sequence>
<dbReference type="PATRIC" id="fig|927665.4.peg.4896"/>
<dbReference type="STRING" id="927665.HMPREF1535_04775"/>
<name>A0A0F5IKR8_9BACT</name>
<evidence type="ECO:0000256" key="1">
    <source>
        <dbReference type="SAM" id="Phobius"/>
    </source>
</evidence>
<keyword evidence="1" id="KW-0472">Membrane</keyword>
<keyword evidence="1" id="KW-0812">Transmembrane</keyword>
<proteinExistence type="predicted"/>
<gene>
    <name evidence="2" type="ORF">HMPREF1535_04775</name>
</gene>
<dbReference type="AlphaFoldDB" id="A0A0F5IKR8"/>
<evidence type="ECO:0000313" key="2">
    <source>
        <dbReference type="EMBL" id="KKB45960.1"/>
    </source>
</evidence>
<dbReference type="EMBL" id="AQHV01000027">
    <property type="protein sequence ID" value="KKB45960.1"/>
    <property type="molecule type" value="Genomic_DNA"/>
</dbReference>
<organism evidence="2 3">
    <name type="scientific">Parabacteroides goldsteinii DSM 19448 = WAL 12034</name>
    <dbReference type="NCBI Taxonomy" id="927665"/>
    <lineage>
        <taxon>Bacteria</taxon>
        <taxon>Pseudomonadati</taxon>
        <taxon>Bacteroidota</taxon>
        <taxon>Bacteroidia</taxon>
        <taxon>Bacteroidales</taxon>
        <taxon>Tannerellaceae</taxon>
        <taxon>Parabacteroides</taxon>
    </lineage>
</organism>
<protein>
    <submittedName>
        <fullName evidence="2">Uncharacterized protein</fullName>
    </submittedName>
</protein>